<dbReference type="InterPro" id="IPR029058">
    <property type="entry name" value="AB_hydrolase_fold"/>
</dbReference>
<dbReference type="STRING" id="1122192.SAMN02745673_01940"/>
<gene>
    <name evidence="3" type="ORF">SAMN02745673_01940</name>
</gene>
<evidence type="ECO:0000313" key="3">
    <source>
        <dbReference type="EMBL" id="SJZ93600.1"/>
    </source>
</evidence>
<sequence>MSPVSTREFEVAVEGGVLAGVDFGGDGPPVLLVHGSGHNAAAWRDAAAHLVAHCHPVAFDLRGHGQSTAASTSPDQYWRDIAAVVARLGWERPVLVGHSTGGYAMTAVTASGLVEPAALCVVDGVVLDDRVTSAAAHAVWRTPESARRLRATFGYGLVTDDEGVRAEVERRVRTAPEDPLDAGARPDLVREVARRSFARHDGNRWRRPSTEEIAVVSDISPDDSVLPSVDVYERIRVPLTIVLADAGFYAERRFEVQAVVDAAPGRRLVEIDSGHNVPMTRPAELAAILLDVVHAAHRAGRRGYPGGD</sequence>
<dbReference type="GO" id="GO:0016787">
    <property type="term" value="F:hydrolase activity"/>
    <property type="evidence" value="ECO:0007669"/>
    <property type="project" value="UniProtKB-KW"/>
</dbReference>
<dbReference type="GO" id="GO:0016020">
    <property type="term" value="C:membrane"/>
    <property type="evidence" value="ECO:0007669"/>
    <property type="project" value="TreeGrafter"/>
</dbReference>
<protein>
    <submittedName>
        <fullName evidence="3">Pimeloyl-ACP methyl ester carboxylesterase</fullName>
    </submittedName>
</protein>
<proteinExistence type="predicted"/>
<evidence type="ECO:0000313" key="4">
    <source>
        <dbReference type="Proteomes" id="UP000190637"/>
    </source>
</evidence>
<dbReference type="Gene3D" id="3.40.50.1820">
    <property type="entry name" value="alpha/beta hydrolase"/>
    <property type="match status" value="1"/>
</dbReference>
<dbReference type="Proteomes" id="UP000190637">
    <property type="component" value="Unassembled WGS sequence"/>
</dbReference>
<dbReference type="PANTHER" id="PTHR43798">
    <property type="entry name" value="MONOACYLGLYCEROL LIPASE"/>
    <property type="match status" value="1"/>
</dbReference>
<dbReference type="SUPFAM" id="SSF53474">
    <property type="entry name" value="alpha/beta-Hydrolases"/>
    <property type="match status" value="1"/>
</dbReference>
<dbReference type="PANTHER" id="PTHR43798:SF31">
    <property type="entry name" value="AB HYDROLASE SUPERFAMILY PROTEIN YCLE"/>
    <property type="match status" value="1"/>
</dbReference>
<dbReference type="InterPro" id="IPR050266">
    <property type="entry name" value="AB_hydrolase_sf"/>
</dbReference>
<dbReference type="Pfam" id="PF12697">
    <property type="entry name" value="Abhydrolase_6"/>
    <property type="match status" value="1"/>
</dbReference>
<keyword evidence="4" id="KW-1185">Reference proteome</keyword>
<accession>A0A1T4PPU9</accession>
<evidence type="ECO:0000256" key="1">
    <source>
        <dbReference type="ARBA" id="ARBA00022801"/>
    </source>
</evidence>
<dbReference type="AlphaFoldDB" id="A0A1T4PPU9"/>
<dbReference type="EMBL" id="FUWS01000004">
    <property type="protein sequence ID" value="SJZ93600.1"/>
    <property type="molecule type" value="Genomic_DNA"/>
</dbReference>
<evidence type="ECO:0000259" key="2">
    <source>
        <dbReference type="Pfam" id="PF12697"/>
    </source>
</evidence>
<feature type="domain" description="AB hydrolase-1" evidence="2">
    <location>
        <begin position="30"/>
        <end position="287"/>
    </location>
</feature>
<name>A0A1T4PPU9_9ACTN</name>
<keyword evidence="1" id="KW-0378">Hydrolase</keyword>
<dbReference type="InterPro" id="IPR000073">
    <property type="entry name" value="AB_hydrolase_1"/>
</dbReference>
<organism evidence="3 4">
    <name type="scientific">Marinactinospora thermotolerans DSM 45154</name>
    <dbReference type="NCBI Taxonomy" id="1122192"/>
    <lineage>
        <taxon>Bacteria</taxon>
        <taxon>Bacillati</taxon>
        <taxon>Actinomycetota</taxon>
        <taxon>Actinomycetes</taxon>
        <taxon>Streptosporangiales</taxon>
        <taxon>Nocardiopsidaceae</taxon>
        <taxon>Marinactinospora</taxon>
    </lineage>
</organism>
<reference evidence="3 4" key="1">
    <citation type="submission" date="2017-02" db="EMBL/GenBank/DDBJ databases">
        <authorList>
            <person name="Peterson S.W."/>
        </authorList>
    </citation>
    <scope>NUCLEOTIDE SEQUENCE [LARGE SCALE GENOMIC DNA]</scope>
    <source>
        <strain evidence="3 4">DSM 45154</strain>
    </source>
</reference>